<dbReference type="InterPro" id="IPR011991">
    <property type="entry name" value="ArsR-like_HTH"/>
</dbReference>
<dbReference type="PANTHER" id="PTHR43132">
    <property type="entry name" value="ARSENICAL RESISTANCE OPERON REPRESSOR ARSR-RELATED"/>
    <property type="match status" value="1"/>
</dbReference>
<gene>
    <name evidence="5" type="ORF">Afil01_54720</name>
</gene>
<proteinExistence type="predicted"/>
<keyword evidence="3" id="KW-0804">Transcription</keyword>
<name>A0A9W6SPM4_9ACTN</name>
<feature type="domain" description="HTH arsR-type" evidence="4">
    <location>
        <begin position="248"/>
        <end position="323"/>
    </location>
</feature>
<keyword evidence="6" id="KW-1185">Reference proteome</keyword>
<dbReference type="Pfam" id="PF12840">
    <property type="entry name" value="HTH_20"/>
    <property type="match status" value="1"/>
</dbReference>
<dbReference type="CDD" id="cd00090">
    <property type="entry name" value="HTH_ARSR"/>
    <property type="match status" value="1"/>
</dbReference>
<dbReference type="AlphaFoldDB" id="A0A9W6SPM4"/>
<dbReference type="InterPro" id="IPR036388">
    <property type="entry name" value="WH-like_DNA-bd_sf"/>
</dbReference>
<evidence type="ECO:0000313" key="6">
    <source>
        <dbReference type="Proteomes" id="UP001165079"/>
    </source>
</evidence>
<dbReference type="GO" id="GO:0003677">
    <property type="term" value="F:DNA binding"/>
    <property type="evidence" value="ECO:0007669"/>
    <property type="project" value="UniProtKB-KW"/>
</dbReference>
<dbReference type="SMART" id="SM00418">
    <property type="entry name" value="HTH_ARSR"/>
    <property type="match status" value="1"/>
</dbReference>
<protein>
    <submittedName>
        <fullName evidence="5">Transcriptional regulator</fullName>
    </submittedName>
</protein>
<dbReference type="EMBL" id="BSTX01000004">
    <property type="protein sequence ID" value="GLZ80665.1"/>
    <property type="molecule type" value="Genomic_DNA"/>
</dbReference>
<evidence type="ECO:0000259" key="4">
    <source>
        <dbReference type="SMART" id="SM00418"/>
    </source>
</evidence>
<keyword evidence="2" id="KW-0238">DNA-binding</keyword>
<organism evidence="5 6">
    <name type="scientific">Actinorhabdospora filicis</name>
    <dbReference type="NCBI Taxonomy" id="1785913"/>
    <lineage>
        <taxon>Bacteria</taxon>
        <taxon>Bacillati</taxon>
        <taxon>Actinomycetota</taxon>
        <taxon>Actinomycetes</taxon>
        <taxon>Micromonosporales</taxon>
        <taxon>Micromonosporaceae</taxon>
        <taxon>Actinorhabdospora</taxon>
    </lineage>
</organism>
<evidence type="ECO:0000313" key="5">
    <source>
        <dbReference type="EMBL" id="GLZ80665.1"/>
    </source>
</evidence>
<reference evidence="5" key="1">
    <citation type="submission" date="2023-03" db="EMBL/GenBank/DDBJ databases">
        <title>Actinorhabdospora filicis NBRC 111898.</title>
        <authorList>
            <person name="Ichikawa N."/>
            <person name="Sato H."/>
            <person name="Tonouchi N."/>
        </authorList>
    </citation>
    <scope>NUCLEOTIDE SEQUENCE</scope>
    <source>
        <strain evidence="5">NBRC 111898</strain>
    </source>
</reference>
<dbReference type="InterPro" id="IPR001845">
    <property type="entry name" value="HTH_ArsR_DNA-bd_dom"/>
</dbReference>
<accession>A0A9W6SPM4</accession>
<comment type="caution">
    <text evidence="5">The sequence shown here is derived from an EMBL/GenBank/DDBJ whole genome shotgun (WGS) entry which is preliminary data.</text>
</comment>
<evidence type="ECO:0000256" key="2">
    <source>
        <dbReference type="ARBA" id="ARBA00023125"/>
    </source>
</evidence>
<keyword evidence="1" id="KW-0805">Transcription regulation</keyword>
<evidence type="ECO:0000256" key="1">
    <source>
        <dbReference type="ARBA" id="ARBA00023015"/>
    </source>
</evidence>
<dbReference type="SUPFAM" id="SSF46785">
    <property type="entry name" value="Winged helix' DNA-binding domain"/>
    <property type="match status" value="1"/>
</dbReference>
<dbReference type="GO" id="GO:0003700">
    <property type="term" value="F:DNA-binding transcription factor activity"/>
    <property type="evidence" value="ECO:0007669"/>
    <property type="project" value="InterPro"/>
</dbReference>
<dbReference type="Proteomes" id="UP001165079">
    <property type="component" value="Unassembled WGS sequence"/>
</dbReference>
<dbReference type="Pfam" id="PF19361">
    <property type="entry name" value="DUF5937"/>
    <property type="match status" value="1"/>
</dbReference>
<sequence>MLTIEFSAGDVARIRFALSCLWEAMSAFHVVQGPDGHTALLPWIRRNGPAMRAMLGEGSLLAGLIPSGPRYTPDFLTPPSFTLNPDIREELTRVLATPHEQVRAEIELLTVPRTPAVQAMYDDPDAGLRRFAREMTLLWDTFLAPEWPRMKAVLDAEVFHRARRFTEEGAEGLLNGLHEWIGWRDETLSVAREWCLSADIAAGSGVLLVPAVFVWPAVRTVASGVNPQIAYPPRGVATLWEAPHEAPDALAAVLGRTRAQLLVELDAPASTTELAKRVGVSAAGVSQHLKVLRDAGLVTPHRAGHKVLNLRTAAADTLLAAVPG</sequence>
<evidence type="ECO:0000256" key="3">
    <source>
        <dbReference type="ARBA" id="ARBA00023163"/>
    </source>
</evidence>
<dbReference type="Gene3D" id="1.10.10.10">
    <property type="entry name" value="Winged helix-like DNA-binding domain superfamily/Winged helix DNA-binding domain"/>
    <property type="match status" value="1"/>
</dbReference>
<dbReference type="PANTHER" id="PTHR43132:SF6">
    <property type="entry name" value="HTH-TYPE TRANSCRIPTIONAL REPRESSOR CZRA"/>
    <property type="match status" value="1"/>
</dbReference>
<dbReference type="InterPro" id="IPR045981">
    <property type="entry name" value="DUF5937"/>
</dbReference>
<dbReference type="InterPro" id="IPR036390">
    <property type="entry name" value="WH_DNA-bd_sf"/>
</dbReference>
<dbReference type="InterPro" id="IPR051011">
    <property type="entry name" value="Metal_resp_trans_reg"/>
</dbReference>